<dbReference type="Pfam" id="PF01757">
    <property type="entry name" value="Acyl_transf_3"/>
    <property type="match status" value="1"/>
</dbReference>
<dbReference type="GeneID" id="90512915"/>
<proteinExistence type="predicted"/>
<dbReference type="KEGG" id="ebi:EbC_29370"/>
<dbReference type="RefSeq" id="WP_013202953.1">
    <property type="nucleotide sequence ID" value="NC_014306.1"/>
</dbReference>
<dbReference type="AlphaFoldDB" id="D8MUG1"/>
<feature type="transmembrane region" description="Helical" evidence="1">
    <location>
        <begin position="205"/>
        <end position="222"/>
    </location>
</feature>
<evidence type="ECO:0000313" key="3">
    <source>
        <dbReference type="EMBL" id="CAX60468.1"/>
    </source>
</evidence>
<dbReference type="EMBL" id="FP236843">
    <property type="protein sequence ID" value="CAX60468.1"/>
    <property type="molecule type" value="Genomic_DNA"/>
</dbReference>
<gene>
    <name evidence="3" type="ordered locus">EbC_29370</name>
</gene>
<sequence>MYILMMVISLSLSVLILKGLSFDKGIYNDKGVKSLSGLRCLLAAIVAFSHVAHYLYSIDHDWIYNKDYFSWFSEGNFFVNAGKFGVLIFFMISAFLFYRLIYSEKYSTSGLFTSRVKRIVPMFWFTGFVVFTIGAFNGELPDQLTTLKDFVMWMLFVGNYHIGDFNTSAVNAGVEWTLRIEWLLYASIPLVYYLNILTKRKHTTTLVLGSIAAIFAVGYGIRLNSQSYCDPRPVLGFATGFFCYRYASLLAPLKESKPAAALCVFLAAFSLLFTSNALFYLFFFASLSIIFAVACSGNSIFGILENRILMSIGEVSYSLYLMHGIVLYFMKKIPVFYLKESWLSCLLFCTVFFVVSFSLSKLTYLYIEKPFMKFKFRKPSLPFTPPPAAGM</sequence>
<feature type="transmembrane region" description="Helical" evidence="1">
    <location>
        <begin position="37"/>
        <end position="56"/>
    </location>
</feature>
<keyword evidence="4" id="KW-1185">Reference proteome</keyword>
<organism evidence="4">
    <name type="scientific">Erwinia billingiae (strain Eb661)</name>
    <dbReference type="NCBI Taxonomy" id="634500"/>
    <lineage>
        <taxon>Bacteria</taxon>
        <taxon>Pseudomonadati</taxon>
        <taxon>Pseudomonadota</taxon>
        <taxon>Gammaproteobacteria</taxon>
        <taxon>Enterobacterales</taxon>
        <taxon>Erwiniaceae</taxon>
        <taxon>Erwinia</taxon>
    </lineage>
</organism>
<keyword evidence="1" id="KW-1133">Transmembrane helix</keyword>
<feature type="transmembrane region" description="Helical" evidence="1">
    <location>
        <begin position="308"/>
        <end position="329"/>
    </location>
</feature>
<feature type="transmembrane region" description="Helical" evidence="1">
    <location>
        <begin position="77"/>
        <end position="98"/>
    </location>
</feature>
<keyword evidence="1" id="KW-0812">Transmembrane</keyword>
<dbReference type="PANTHER" id="PTHR23028:SF53">
    <property type="entry name" value="ACYL_TRANSF_3 DOMAIN-CONTAINING PROTEIN"/>
    <property type="match status" value="1"/>
</dbReference>
<keyword evidence="1" id="KW-0472">Membrane</keyword>
<dbReference type="InterPro" id="IPR002656">
    <property type="entry name" value="Acyl_transf_3_dom"/>
</dbReference>
<dbReference type="eggNOG" id="COG1835">
    <property type="taxonomic scope" value="Bacteria"/>
</dbReference>
<evidence type="ECO:0000313" key="4">
    <source>
        <dbReference type="Proteomes" id="UP000008793"/>
    </source>
</evidence>
<accession>D8MUG1</accession>
<keyword evidence="3" id="KW-0012">Acyltransferase</keyword>
<keyword evidence="3" id="KW-0808">Transferase</keyword>
<name>D8MUG1_ERWBE</name>
<feature type="domain" description="Acyltransferase 3" evidence="2">
    <location>
        <begin position="33"/>
        <end position="359"/>
    </location>
</feature>
<feature type="transmembrane region" description="Helical" evidence="1">
    <location>
        <begin position="258"/>
        <end position="274"/>
    </location>
</feature>
<feature type="transmembrane region" description="Helical" evidence="1">
    <location>
        <begin position="341"/>
        <end position="367"/>
    </location>
</feature>
<dbReference type="STRING" id="634500.EbC_29370"/>
<feature type="transmembrane region" description="Helical" evidence="1">
    <location>
        <begin position="118"/>
        <end position="138"/>
    </location>
</feature>
<protein>
    <submittedName>
        <fullName evidence="3">Putative acyltransferase 3</fullName>
    </submittedName>
</protein>
<evidence type="ECO:0000256" key="1">
    <source>
        <dbReference type="SAM" id="Phobius"/>
    </source>
</evidence>
<dbReference type="GO" id="GO:0016020">
    <property type="term" value="C:membrane"/>
    <property type="evidence" value="ECO:0007669"/>
    <property type="project" value="TreeGrafter"/>
</dbReference>
<dbReference type="GO" id="GO:0009103">
    <property type="term" value="P:lipopolysaccharide biosynthetic process"/>
    <property type="evidence" value="ECO:0007669"/>
    <property type="project" value="TreeGrafter"/>
</dbReference>
<dbReference type="Proteomes" id="UP000008793">
    <property type="component" value="Chromosome"/>
</dbReference>
<dbReference type="HOGENOM" id="CLU_005679_3_0_6"/>
<dbReference type="GO" id="GO:0016747">
    <property type="term" value="F:acyltransferase activity, transferring groups other than amino-acyl groups"/>
    <property type="evidence" value="ECO:0007669"/>
    <property type="project" value="InterPro"/>
</dbReference>
<feature type="transmembrane region" description="Helical" evidence="1">
    <location>
        <begin position="182"/>
        <end position="198"/>
    </location>
</feature>
<dbReference type="PANTHER" id="PTHR23028">
    <property type="entry name" value="ACETYLTRANSFERASE"/>
    <property type="match status" value="1"/>
</dbReference>
<feature type="transmembrane region" description="Helical" evidence="1">
    <location>
        <begin position="280"/>
        <end position="301"/>
    </location>
</feature>
<reference evidence="3 4" key="1">
    <citation type="journal article" date="2010" name="BMC Genomics">
        <title>Genome comparison of the epiphytic bacteria Erwinia billingiae and E. tasmaniensis with the pear pathogen E. pyrifoliae.</title>
        <authorList>
            <person name="Kube M."/>
            <person name="Migdoll A.M."/>
            <person name="Gehring I."/>
            <person name="Heitmann K."/>
            <person name="Mayer Y."/>
            <person name="Kuhl H."/>
            <person name="Knaust F."/>
            <person name="Geider K."/>
            <person name="Reinhardt R."/>
        </authorList>
    </citation>
    <scope>NUCLEOTIDE SEQUENCE [LARGE SCALE GENOMIC DNA]</scope>
    <source>
        <strain evidence="3 4">Eb661</strain>
    </source>
</reference>
<evidence type="ECO:0000259" key="2">
    <source>
        <dbReference type="Pfam" id="PF01757"/>
    </source>
</evidence>
<dbReference type="InterPro" id="IPR050879">
    <property type="entry name" value="Acyltransferase_3"/>
</dbReference>